<evidence type="ECO:0000256" key="1">
    <source>
        <dbReference type="SAM" id="MobiDB-lite"/>
    </source>
</evidence>
<evidence type="ECO:0000313" key="4">
    <source>
        <dbReference type="EMBL" id="KAF9482363.1"/>
    </source>
</evidence>
<feature type="compositionally biased region" description="Polar residues" evidence="1">
    <location>
        <begin position="253"/>
        <end position="268"/>
    </location>
</feature>
<keyword evidence="2" id="KW-0472">Membrane</keyword>
<dbReference type="OrthoDB" id="2796893at2759"/>
<feature type="compositionally biased region" description="Basic and acidic residues" evidence="1">
    <location>
        <begin position="394"/>
        <end position="403"/>
    </location>
</feature>
<feature type="region of interest" description="Disordered" evidence="1">
    <location>
        <begin position="219"/>
        <end position="268"/>
    </location>
</feature>
<protein>
    <submittedName>
        <fullName evidence="4">Uncharacterized protein</fullName>
    </submittedName>
</protein>
<keyword evidence="2" id="KW-0812">Transmembrane</keyword>
<reference evidence="4" key="1">
    <citation type="submission" date="2020-11" db="EMBL/GenBank/DDBJ databases">
        <authorList>
            <consortium name="DOE Joint Genome Institute"/>
            <person name="Ahrendt S."/>
            <person name="Riley R."/>
            <person name="Andreopoulos W."/>
            <person name="Labutti K."/>
            <person name="Pangilinan J."/>
            <person name="Ruiz-Duenas F.J."/>
            <person name="Barrasa J.M."/>
            <person name="Sanchez-Garcia M."/>
            <person name="Camarero S."/>
            <person name="Miyauchi S."/>
            <person name="Serrano A."/>
            <person name="Linde D."/>
            <person name="Babiker R."/>
            <person name="Drula E."/>
            <person name="Ayuso-Fernandez I."/>
            <person name="Pacheco R."/>
            <person name="Padilla G."/>
            <person name="Ferreira P."/>
            <person name="Barriuso J."/>
            <person name="Kellner H."/>
            <person name="Castanera R."/>
            <person name="Alfaro M."/>
            <person name="Ramirez L."/>
            <person name="Pisabarro A.G."/>
            <person name="Kuo A."/>
            <person name="Tritt A."/>
            <person name="Lipzen A."/>
            <person name="He G."/>
            <person name="Yan M."/>
            <person name="Ng V."/>
            <person name="Cullen D."/>
            <person name="Martin F."/>
            <person name="Rosso M.-N."/>
            <person name="Henrissat B."/>
            <person name="Hibbett D."/>
            <person name="Martinez A.T."/>
            <person name="Grigoriev I.V."/>
        </authorList>
    </citation>
    <scope>NUCLEOTIDE SEQUENCE</scope>
    <source>
        <strain evidence="4">CIRM-BRFM 674</strain>
    </source>
</reference>
<feature type="compositionally biased region" description="Polar residues" evidence="1">
    <location>
        <begin position="237"/>
        <end position="246"/>
    </location>
</feature>
<keyword evidence="2" id="KW-1133">Transmembrane helix</keyword>
<feature type="signal peptide" evidence="3">
    <location>
        <begin position="1"/>
        <end position="18"/>
    </location>
</feature>
<feature type="chain" id="PRO_5040411688" evidence="3">
    <location>
        <begin position="19"/>
        <end position="466"/>
    </location>
</feature>
<evidence type="ECO:0000256" key="2">
    <source>
        <dbReference type="SAM" id="Phobius"/>
    </source>
</evidence>
<gene>
    <name evidence="4" type="ORF">BDN70DRAFT_875114</name>
</gene>
<dbReference type="AlphaFoldDB" id="A0A9P6D474"/>
<dbReference type="Proteomes" id="UP000807469">
    <property type="component" value="Unassembled WGS sequence"/>
</dbReference>
<feature type="transmembrane region" description="Helical" evidence="2">
    <location>
        <begin position="186"/>
        <end position="209"/>
    </location>
</feature>
<dbReference type="EMBL" id="MU155166">
    <property type="protein sequence ID" value="KAF9482363.1"/>
    <property type="molecule type" value="Genomic_DNA"/>
</dbReference>
<feature type="region of interest" description="Disordered" evidence="1">
    <location>
        <begin position="291"/>
        <end position="466"/>
    </location>
</feature>
<proteinExistence type="predicted"/>
<accession>A0A9P6D474</accession>
<keyword evidence="5" id="KW-1185">Reference proteome</keyword>
<organism evidence="4 5">
    <name type="scientific">Pholiota conissans</name>
    <dbReference type="NCBI Taxonomy" id="109636"/>
    <lineage>
        <taxon>Eukaryota</taxon>
        <taxon>Fungi</taxon>
        <taxon>Dikarya</taxon>
        <taxon>Basidiomycota</taxon>
        <taxon>Agaricomycotina</taxon>
        <taxon>Agaricomycetes</taxon>
        <taxon>Agaricomycetidae</taxon>
        <taxon>Agaricales</taxon>
        <taxon>Agaricineae</taxon>
        <taxon>Strophariaceae</taxon>
        <taxon>Pholiota</taxon>
    </lineage>
</organism>
<evidence type="ECO:0000313" key="5">
    <source>
        <dbReference type="Proteomes" id="UP000807469"/>
    </source>
</evidence>
<evidence type="ECO:0000256" key="3">
    <source>
        <dbReference type="SAM" id="SignalP"/>
    </source>
</evidence>
<name>A0A9P6D474_9AGAR</name>
<comment type="caution">
    <text evidence="4">The sequence shown here is derived from an EMBL/GenBank/DDBJ whole genome shotgun (WGS) entry which is preliminary data.</text>
</comment>
<feature type="compositionally biased region" description="Polar residues" evidence="1">
    <location>
        <begin position="377"/>
        <end position="388"/>
    </location>
</feature>
<keyword evidence="3" id="KW-0732">Signal</keyword>
<sequence>MLPPSLSLLLISATLVMSQSLNASTTAVCSSTFGWMNNTKQQSPCFVAAEVDAICSNGNFHIKALPNATIQYTNPTGPSANPCTCSWANYNLLSACTICQNAAASSWSVFIVGCDPSDLSNGFFPEQITIPSGVAIPNWAQQNPATFWNDGSFNPTQAQAQAAKGLPDFVSTGTTTTPATHKKTNVGAIVGGVIGGLLVIVGAIAAALWMTHRQRKASKEPTGIYEKHPGHMRSKSDLSTASNMKSNHGGYASLSTNAMSNPPTSPTIMTHNSSVLSMPFLSSVANSTAPYGTTISSPPPIHSRQGALTPAPGPEHVEPYTLPPTVDNPDRKQSNGGFPIQVYDAPNAPPPAMMRIESTNAQPPPSRGRYLPPSYEYAQSSTGSSSGQRLPRHAKQDSTDTDHSLTSSRNAHSPGASMSGMANIVNQMDIAPPPHEEHQSGHGRQVSTSRDEKRLNRETFNASDLA</sequence>